<keyword evidence="4" id="KW-1185">Reference proteome</keyword>
<keyword evidence="1" id="KW-0378">Hydrolase</keyword>
<name>A0A1H7T1U3_9ACTN</name>
<dbReference type="Proteomes" id="UP000198953">
    <property type="component" value="Unassembled WGS sequence"/>
</dbReference>
<dbReference type="GO" id="GO:0016020">
    <property type="term" value="C:membrane"/>
    <property type="evidence" value="ECO:0007669"/>
    <property type="project" value="TreeGrafter"/>
</dbReference>
<dbReference type="STRING" id="46177.SAMN05660976_03318"/>
<dbReference type="RefSeq" id="WP_055502446.1">
    <property type="nucleotide sequence ID" value="NZ_BBZG01000001.1"/>
</dbReference>
<dbReference type="Gene3D" id="3.40.50.1820">
    <property type="entry name" value="alpha/beta hydrolase"/>
    <property type="match status" value="1"/>
</dbReference>
<sequence>MTIWYEHAGSGDPVVLLHSTAADSGMWDGQWETLAERFHVIRVDLRGFGRTPWQAGEPYSDARDVAGVLEELGLRDAAVVGSSGGAEVALEVGALGVARSLVLLNPACDLTPTEDVAAYWKEEGRLIELGDLDGAAELNARLLLGPEAAPEARRRLAAMQLNAYRVQLAADPEPERLKPAYDPPALDVPALVVSGAHDLSFFQSCARHLAATMPRARALHLDWAGHLPAMERPQEVSALLLDYL</sequence>
<feature type="domain" description="AB hydrolase-1" evidence="2">
    <location>
        <begin position="14"/>
        <end position="238"/>
    </location>
</feature>
<dbReference type="AlphaFoldDB" id="A0A1H7T1U3"/>
<evidence type="ECO:0000259" key="2">
    <source>
        <dbReference type="Pfam" id="PF12697"/>
    </source>
</evidence>
<dbReference type="InterPro" id="IPR029058">
    <property type="entry name" value="AB_hydrolase_fold"/>
</dbReference>
<evidence type="ECO:0000313" key="3">
    <source>
        <dbReference type="EMBL" id="SEL78890.1"/>
    </source>
</evidence>
<reference evidence="3 4" key="1">
    <citation type="submission" date="2016-10" db="EMBL/GenBank/DDBJ databases">
        <authorList>
            <person name="de Groot N.N."/>
        </authorList>
    </citation>
    <scope>NUCLEOTIDE SEQUENCE [LARGE SCALE GENOMIC DNA]</scope>
    <source>
        <strain evidence="3 4">DSM 43357</strain>
    </source>
</reference>
<dbReference type="GO" id="GO:0016787">
    <property type="term" value="F:hydrolase activity"/>
    <property type="evidence" value="ECO:0007669"/>
    <property type="project" value="UniProtKB-KW"/>
</dbReference>
<protein>
    <submittedName>
        <fullName evidence="3">Pimeloyl-ACP methyl ester carboxylesterase</fullName>
    </submittedName>
</protein>
<dbReference type="EMBL" id="FOBF01000007">
    <property type="protein sequence ID" value="SEL78890.1"/>
    <property type="molecule type" value="Genomic_DNA"/>
</dbReference>
<evidence type="ECO:0000313" key="4">
    <source>
        <dbReference type="Proteomes" id="UP000198953"/>
    </source>
</evidence>
<dbReference type="PANTHER" id="PTHR43798:SF31">
    <property type="entry name" value="AB HYDROLASE SUPERFAMILY PROTEIN YCLE"/>
    <property type="match status" value="1"/>
</dbReference>
<evidence type="ECO:0000256" key="1">
    <source>
        <dbReference type="ARBA" id="ARBA00022801"/>
    </source>
</evidence>
<dbReference type="InterPro" id="IPR050266">
    <property type="entry name" value="AB_hydrolase_sf"/>
</dbReference>
<dbReference type="InterPro" id="IPR000073">
    <property type="entry name" value="AB_hydrolase_1"/>
</dbReference>
<dbReference type="PANTHER" id="PTHR43798">
    <property type="entry name" value="MONOACYLGLYCEROL LIPASE"/>
    <property type="match status" value="1"/>
</dbReference>
<dbReference type="Pfam" id="PF12697">
    <property type="entry name" value="Abhydrolase_6"/>
    <property type="match status" value="1"/>
</dbReference>
<dbReference type="OrthoDB" id="495620at2"/>
<organism evidence="3 4">
    <name type="scientific">Nonomuraea pusilla</name>
    <dbReference type="NCBI Taxonomy" id="46177"/>
    <lineage>
        <taxon>Bacteria</taxon>
        <taxon>Bacillati</taxon>
        <taxon>Actinomycetota</taxon>
        <taxon>Actinomycetes</taxon>
        <taxon>Streptosporangiales</taxon>
        <taxon>Streptosporangiaceae</taxon>
        <taxon>Nonomuraea</taxon>
    </lineage>
</organism>
<dbReference type="SUPFAM" id="SSF53474">
    <property type="entry name" value="alpha/beta-Hydrolases"/>
    <property type="match status" value="1"/>
</dbReference>
<accession>A0A1H7T1U3</accession>
<proteinExistence type="predicted"/>
<gene>
    <name evidence="3" type="ORF">SAMN05660976_03318</name>
</gene>